<evidence type="ECO:0000313" key="1">
    <source>
        <dbReference type="EMBL" id="QJT41274.1"/>
    </source>
</evidence>
<accession>A0ABX6NZL4</accession>
<keyword evidence="1" id="KW-0614">Plasmid</keyword>
<protein>
    <submittedName>
        <fullName evidence="1">Uncharacterized protein</fullName>
    </submittedName>
</protein>
<geneLocation type="plasmid" evidence="2">
    <name>paeme5</name>
</geneLocation>
<name>A0ABX6NZL4_AERME</name>
<proteinExistence type="predicted"/>
<keyword evidence="2" id="KW-1185">Reference proteome</keyword>
<reference evidence="1 2" key="1">
    <citation type="submission" date="2019-03" db="EMBL/GenBank/DDBJ databases">
        <title>Novel transposon Tn6433 accelerates the dissemination of tet(E) in Aeromonas from aerobic biofilm under oxytetracycline stress.</title>
        <authorList>
            <person name="Shi Y."/>
            <person name="Tian Z."/>
            <person name="Zhang Y."/>
            <person name="Zhang H."/>
            <person name="Yang M."/>
        </authorList>
    </citation>
    <scope>NUCLEOTIDE SEQUENCE [LARGE SCALE GENOMIC DNA]</scope>
    <source>
        <strain evidence="1 2">R50-22</strain>
        <plasmid evidence="2">paeme5</plasmid>
    </source>
</reference>
<dbReference type="RefSeq" id="WP_171270167.1">
    <property type="nucleotide sequence ID" value="NZ_CP038446.1"/>
</dbReference>
<gene>
    <name evidence="1" type="ORF">E4188_22510</name>
</gene>
<sequence>MDEWVSVWDEMPPPGKPVLCQLQHFFTKGVQEHELIHVEEDDCSWRTADDNSEVCHSWDVITWKKAAG</sequence>
<evidence type="ECO:0000313" key="2">
    <source>
        <dbReference type="Proteomes" id="UP000502657"/>
    </source>
</evidence>
<organism evidence="1 2">
    <name type="scientific">Aeromonas media</name>
    <dbReference type="NCBI Taxonomy" id="651"/>
    <lineage>
        <taxon>Bacteria</taxon>
        <taxon>Pseudomonadati</taxon>
        <taxon>Pseudomonadota</taxon>
        <taxon>Gammaproteobacteria</taxon>
        <taxon>Aeromonadales</taxon>
        <taxon>Aeromonadaceae</taxon>
        <taxon>Aeromonas</taxon>
    </lineage>
</organism>
<dbReference type="EMBL" id="CP038449">
    <property type="protein sequence ID" value="QJT41274.1"/>
    <property type="molecule type" value="Genomic_DNA"/>
</dbReference>
<dbReference type="Proteomes" id="UP000502657">
    <property type="component" value="Plasmid pAeme5"/>
</dbReference>